<organism evidence="1 2">
    <name type="scientific">Mycena belliarum</name>
    <dbReference type="NCBI Taxonomy" id="1033014"/>
    <lineage>
        <taxon>Eukaryota</taxon>
        <taxon>Fungi</taxon>
        <taxon>Dikarya</taxon>
        <taxon>Basidiomycota</taxon>
        <taxon>Agaricomycotina</taxon>
        <taxon>Agaricomycetes</taxon>
        <taxon>Agaricomycetidae</taxon>
        <taxon>Agaricales</taxon>
        <taxon>Marasmiineae</taxon>
        <taxon>Mycenaceae</taxon>
        <taxon>Mycena</taxon>
    </lineage>
</organism>
<keyword evidence="2" id="KW-1185">Reference proteome</keyword>
<dbReference type="Proteomes" id="UP001222325">
    <property type="component" value="Unassembled WGS sequence"/>
</dbReference>
<proteinExistence type="predicted"/>
<reference evidence="1" key="1">
    <citation type="submission" date="2023-03" db="EMBL/GenBank/DDBJ databases">
        <title>Massive genome expansion in bonnet fungi (Mycena s.s.) driven by repeated elements and novel gene families across ecological guilds.</title>
        <authorList>
            <consortium name="Lawrence Berkeley National Laboratory"/>
            <person name="Harder C.B."/>
            <person name="Miyauchi S."/>
            <person name="Viragh M."/>
            <person name="Kuo A."/>
            <person name="Thoen E."/>
            <person name="Andreopoulos B."/>
            <person name="Lu D."/>
            <person name="Skrede I."/>
            <person name="Drula E."/>
            <person name="Henrissat B."/>
            <person name="Morin E."/>
            <person name="Kohler A."/>
            <person name="Barry K."/>
            <person name="LaButti K."/>
            <person name="Morin E."/>
            <person name="Salamov A."/>
            <person name="Lipzen A."/>
            <person name="Mereny Z."/>
            <person name="Hegedus B."/>
            <person name="Baldrian P."/>
            <person name="Stursova M."/>
            <person name="Weitz H."/>
            <person name="Taylor A."/>
            <person name="Grigoriev I.V."/>
            <person name="Nagy L.G."/>
            <person name="Martin F."/>
            <person name="Kauserud H."/>
        </authorList>
    </citation>
    <scope>NUCLEOTIDE SEQUENCE</scope>
    <source>
        <strain evidence="1">CBHHK173m</strain>
    </source>
</reference>
<name>A0AAD6XQC1_9AGAR</name>
<comment type="caution">
    <text evidence="1">The sequence shown here is derived from an EMBL/GenBank/DDBJ whole genome shotgun (WGS) entry which is preliminary data.</text>
</comment>
<accession>A0AAD6XQC1</accession>
<dbReference type="AlphaFoldDB" id="A0AAD6XQC1"/>
<feature type="non-terminal residue" evidence="1">
    <location>
        <position position="127"/>
    </location>
</feature>
<dbReference type="EMBL" id="JARJCN010000030">
    <property type="protein sequence ID" value="KAJ7086853.1"/>
    <property type="molecule type" value="Genomic_DNA"/>
</dbReference>
<evidence type="ECO:0000313" key="2">
    <source>
        <dbReference type="Proteomes" id="UP001222325"/>
    </source>
</evidence>
<sequence length="127" mass="14473">GHFVHRYYDHPPAHPGPILHSPTSLLFSLPATQLECAPRHGSVLGCHPSTTHSRTLRSSTSLAVNFDPALLHRHPRRHQQARFGIRRNPVRAPSLCHRRPRRLCAEGIQDPLIHQQIVYSKVPRYPE</sequence>
<gene>
    <name evidence="1" type="ORF">B0H15DRAFT_1022963</name>
</gene>
<evidence type="ECO:0000313" key="1">
    <source>
        <dbReference type="EMBL" id="KAJ7086853.1"/>
    </source>
</evidence>
<protein>
    <submittedName>
        <fullName evidence="1">Uncharacterized protein</fullName>
    </submittedName>
</protein>